<comment type="caution">
    <text evidence="2">The sequence shown here is derived from an EMBL/GenBank/DDBJ whole genome shotgun (WGS) entry which is preliminary data.</text>
</comment>
<feature type="compositionally biased region" description="Basic and acidic residues" evidence="1">
    <location>
        <begin position="94"/>
        <end position="106"/>
    </location>
</feature>
<organism evidence="2 3">
    <name type="scientific">Ilyodon furcidens</name>
    <name type="common">goldbreast splitfin</name>
    <dbReference type="NCBI Taxonomy" id="33524"/>
    <lineage>
        <taxon>Eukaryota</taxon>
        <taxon>Metazoa</taxon>
        <taxon>Chordata</taxon>
        <taxon>Craniata</taxon>
        <taxon>Vertebrata</taxon>
        <taxon>Euteleostomi</taxon>
        <taxon>Actinopterygii</taxon>
        <taxon>Neopterygii</taxon>
        <taxon>Teleostei</taxon>
        <taxon>Neoteleostei</taxon>
        <taxon>Acanthomorphata</taxon>
        <taxon>Ovalentaria</taxon>
        <taxon>Atherinomorphae</taxon>
        <taxon>Cyprinodontiformes</taxon>
        <taxon>Goodeidae</taxon>
        <taxon>Ilyodon</taxon>
    </lineage>
</organism>
<keyword evidence="3" id="KW-1185">Reference proteome</keyword>
<evidence type="ECO:0000256" key="1">
    <source>
        <dbReference type="SAM" id="MobiDB-lite"/>
    </source>
</evidence>
<accession>A0ABV0SSI7</accession>
<name>A0ABV0SSI7_9TELE</name>
<evidence type="ECO:0000313" key="2">
    <source>
        <dbReference type="EMBL" id="MEQ2222443.1"/>
    </source>
</evidence>
<feature type="region of interest" description="Disordered" evidence="1">
    <location>
        <begin position="80"/>
        <end position="106"/>
    </location>
</feature>
<proteinExistence type="predicted"/>
<reference evidence="2 3" key="1">
    <citation type="submission" date="2021-06" db="EMBL/GenBank/DDBJ databases">
        <authorList>
            <person name="Palmer J.M."/>
        </authorList>
    </citation>
    <scope>NUCLEOTIDE SEQUENCE [LARGE SCALE GENOMIC DNA]</scope>
    <source>
        <strain evidence="3">if_2019</strain>
        <tissue evidence="2">Muscle</tissue>
    </source>
</reference>
<gene>
    <name evidence="2" type="ORF">ILYODFUR_026513</name>
</gene>
<protein>
    <submittedName>
        <fullName evidence="2">Uncharacterized protein</fullName>
    </submittedName>
</protein>
<sequence length="137" mass="16054">MLQMYFSFSTPDLNHKHISAELHDELRSRFKHLNQVCWSKNSQDPPEDQKHCCTQHLSHIPMGSRRRRRSTDSGVLVTMLQPDEIAPSNQQRSIHADRDGRRRERACWPGVRHRDEALRAEPSDTLRSVDLNRTSLF</sequence>
<dbReference type="Proteomes" id="UP001482620">
    <property type="component" value="Unassembled WGS sequence"/>
</dbReference>
<dbReference type="EMBL" id="JAHRIQ010003365">
    <property type="protein sequence ID" value="MEQ2222443.1"/>
    <property type="molecule type" value="Genomic_DNA"/>
</dbReference>
<evidence type="ECO:0000313" key="3">
    <source>
        <dbReference type="Proteomes" id="UP001482620"/>
    </source>
</evidence>